<proteinExistence type="predicted"/>
<reference evidence="2 3" key="1">
    <citation type="submission" date="2024-06" db="EMBL/GenBank/DDBJ databases">
        <title>The draft genome of Grus japonensis, version 3.</title>
        <authorList>
            <person name="Nabeshima K."/>
            <person name="Suzuki S."/>
            <person name="Onuma M."/>
        </authorList>
    </citation>
    <scope>NUCLEOTIDE SEQUENCE [LARGE SCALE GENOMIC DNA]</scope>
    <source>
        <strain evidence="2 3">451A</strain>
    </source>
</reference>
<protein>
    <submittedName>
        <fullName evidence="2">AT-rich interactive domain-containing protein 3C</fullName>
    </submittedName>
</protein>
<dbReference type="Proteomes" id="UP001623348">
    <property type="component" value="Unassembled WGS sequence"/>
</dbReference>
<dbReference type="EMBL" id="BAAFJT010000040">
    <property type="protein sequence ID" value="GAB0202663.1"/>
    <property type="molecule type" value="Genomic_DNA"/>
</dbReference>
<evidence type="ECO:0000313" key="2">
    <source>
        <dbReference type="EMBL" id="GAB0202663.1"/>
    </source>
</evidence>
<gene>
    <name evidence="2" type="ORF">GRJ2_002731900</name>
</gene>
<feature type="domain" description="REKLES" evidence="1">
    <location>
        <begin position="33"/>
        <end position="119"/>
    </location>
</feature>
<keyword evidence="3" id="KW-1185">Reference proteome</keyword>
<dbReference type="PROSITE" id="PS51486">
    <property type="entry name" value="REKLES"/>
    <property type="match status" value="1"/>
</dbReference>
<organism evidence="2 3">
    <name type="scientific">Grus japonensis</name>
    <name type="common">Japanese crane</name>
    <name type="synonym">Red-crowned crane</name>
    <dbReference type="NCBI Taxonomy" id="30415"/>
    <lineage>
        <taxon>Eukaryota</taxon>
        <taxon>Metazoa</taxon>
        <taxon>Chordata</taxon>
        <taxon>Craniata</taxon>
        <taxon>Vertebrata</taxon>
        <taxon>Euteleostomi</taxon>
        <taxon>Archelosauria</taxon>
        <taxon>Archosauria</taxon>
        <taxon>Dinosauria</taxon>
        <taxon>Saurischia</taxon>
        <taxon>Theropoda</taxon>
        <taxon>Coelurosauria</taxon>
        <taxon>Aves</taxon>
        <taxon>Neognathae</taxon>
        <taxon>Neoaves</taxon>
        <taxon>Gruiformes</taxon>
        <taxon>Gruidae</taxon>
        <taxon>Grus</taxon>
    </lineage>
</organism>
<dbReference type="AlphaFoldDB" id="A0ABC9XY79"/>
<name>A0ABC9XY79_GRUJA</name>
<dbReference type="InterPro" id="IPR023334">
    <property type="entry name" value="REKLES_domain"/>
</dbReference>
<evidence type="ECO:0000313" key="3">
    <source>
        <dbReference type="Proteomes" id="UP001623348"/>
    </source>
</evidence>
<comment type="caution">
    <text evidence="2">The sequence shown here is derived from an EMBL/GenBank/DDBJ whole genome shotgun (WGS) entry which is preliminary data.</text>
</comment>
<sequence>MLAALVPGSIAIPVGVASNHLAAAQEAAALQAAVLEQLQEKLEAGEPPEKKVALMTEEQQQLVQQVLQHNLLAMASQFPMNVKVSNQDDRQETALNLSTNGISSINMSIEINGVVYTGK</sequence>
<evidence type="ECO:0000259" key="1">
    <source>
        <dbReference type="PROSITE" id="PS51486"/>
    </source>
</evidence>
<accession>A0ABC9XY79</accession>